<accession>A0A3A4ND75</accession>
<dbReference type="PANTHER" id="PTHR43047">
    <property type="entry name" value="TWO-COMPONENT HISTIDINE PROTEIN KINASE"/>
    <property type="match status" value="1"/>
</dbReference>
<dbReference type="AlphaFoldDB" id="A0A3A4ND75"/>
<evidence type="ECO:0000259" key="17">
    <source>
        <dbReference type="PROSITE" id="PS50110"/>
    </source>
</evidence>
<keyword evidence="12" id="KW-0238">DNA-binding</keyword>
<dbReference type="SMART" id="SM00387">
    <property type="entry name" value="HATPase_c"/>
    <property type="match status" value="1"/>
</dbReference>
<dbReference type="Pfam" id="PF02518">
    <property type="entry name" value="HATPase_c"/>
    <property type="match status" value="1"/>
</dbReference>
<evidence type="ECO:0000313" key="19">
    <source>
        <dbReference type="Proteomes" id="UP000265882"/>
    </source>
</evidence>
<dbReference type="PANTHER" id="PTHR43047:SF72">
    <property type="entry name" value="OSMOSENSING HISTIDINE PROTEIN KINASE SLN1"/>
    <property type="match status" value="1"/>
</dbReference>
<reference evidence="18 19" key="1">
    <citation type="journal article" date="2017" name="ISME J.">
        <title>Energy and carbon metabolisms in a deep terrestrial subsurface fluid microbial community.</title>
        <authorList>
            <person name="Momper L."/>
            <person name="Jungbluth S.P."/>
            <person name="Lee M.D."/>
            <person name="Amend J.P."/>
        </authorList>
    </citation>
    <scope>NUCLEOTIDE SEQUENCE [LARGE SCALE GENOMIC DNA]</scope>
    <source>
        <strain evidence="18">SURF_5</strain>
    </source>
</reference>
<evidence type="ECO:0000256" key="8">
    <source>
        <dbReference type="ARBA" id="ARBA00022777"/>
    </source>
</evidence>
<gene>
    <name evidence="18" type="ORF">C4520_18505</name>
</gene>
<dbReference type="FunFam" id="3.30.565.10:FF:000023">
    <property type="entry name" value="PAS domain-containing sensor histidine kinase"/>
    <property type="match status" value="1"/>
</dbReference>
<evidence type="ECO:0000256" key="7">
    <source>
        <dbReference type="ARBA" id="ARBA00022741"/>
    </source>
</evidence>
<dbReference type="InterPro" id="IPR036097">
    <property type="entry name" value="HisK_dim/P_sf"/>
</dbReference>
<keyword evidence="6" id="KW-0808">Transferase</keyword>
<dbReference type="GO" id="GO:0005524">
    <property type="term" value="F:ATP binding"/>
    <property type="evidence" value="ECO:0007669"/>
    <property type="project" value="UniProtKB-KW"/>
</dbReference>
<dbReference type="Gene3D" id="3.30.565.10">
    <property type="entry name" value="Histidine kinase-like ATPase, C-terminal domain"/>
    <property type="match status" value="1"/>
</dbReference>
<dbReference type="CDD" id="cd00082">
    <property type="entry name" value="HisKA"/>
    <property type="match status" value="1"/>
</dbReference>
<dbReference type="GO" id="GO:0009927">
    <property type="term" value="F:histidine phosphotransfer kinase activity"/>
    <property type="evidence" value="ECO:0007669"/>
    <property type="project" value="TreeGrafter"/>
</dbReference>
<sequence length="402" mass="44572">MLSMAQTNSATAARILIVEDDPRNIDLLKAQLSEQGYLIEAAVDGEDALQRVTLKKPDLILLDIMLPKKSGFEVCKVIKTGADTRSIPVIMVTALKDMESRIKGITVGADDFLTRPVDKSELVSRVKSMLRIKRLHDELLRESEHAHMASEQLQLQQRVMKSMSTQLMQASHLKYEFIVNMSHALRTPLNVIIGFSEMMQDELVGALNERQSKYVNNVLESGRELQKLITNIVDVFKIDTGKVPLEMTEFSLDDLIQSAVKQFEQAVREKNVRVSVEVAPSVARIYADPQKLLTILHNLLSNALKVTPPGGRVAITARRDGPTALICVEDTGIGLSPEECLKVFQEFYKTPDSAAAGGSGLGLAIAKKLVLLQNGDIWAESNKGKGTRFFFTLPCDRIETRS</sequence>
<feature type="modified residue" description="4-aspartylphosphate" evidence="15">
    <location>
        <position position="63"/>
    </location>
</feature>
<keyword evidence="10" id="KW-0902">Two-component regulatory system</keyword>
<dbReference type="FunFam" id="3.40.50.2300:FF:000001">
    <property type="entry name" value="DNA-binding response regulator PhoB"/>
    <property type="match status" value="1"/>
</dbReference>
<keyword evidence="5 15" id="KW-0597">Phosphoprotein</keyword>
<keyword evidence="14" id="KW-0804">Transcription</keyword>
<protein>
    <recommendedName>
        <fullName evidence="3">histidine kinase</fullName>
        <ecNumber evidence="3">2.7.13.3</ecNumber>
    </recommendedName>
</protein>
<proteinExistence type="predicted"/>
<dbReference type="SUPFAM" id="SSF55874">
    <property type="entry name" value="ATPase domain of HSP90 chaperone/DNA topoisomerase II/histidine kinase"/>
    <property type="match status" value="1"/>
</dbReference>
<dbReference type="Gene3D" id="1.10.287.130">
    <property type="match status" value="1"/>
</dbReference>
<organism evidence="18 19">
    <name type="scientific">Abyssobacteria bacterium (strain SURF_5)</name>
    <dbReference type="NCBI Taxonomy" id="2093360"/>
    <lineage>
        <taxon>Bacteria</taxon>
        <taxon>Pseudomonadati</taxon>
        <taxon>Candidatus Hydrogenedentota</taxon>
        <taxon>Candidatus Abyssobacteria</taxon>
    </lineage>
</organism>
<dbReference type="InterPro" id="IPR004358">
    <property type="entry name" value="Sig_transdc_His_kin-like_C"/>
</dbReference>
<dbReference type="InterPro" id="IPR003661">
    <property type="entry name" value="HisK_dim/P_dom"/>
</dbReference>
<keyword evidence="4" id="KW-1003">Cell membrane</keyword>
<dbReference type="InterPro" id="IPR003594">
    <property type="entry name" value="HATPase_dom"/>
</dbReference>
<evidence type="ECO:0000256" key="15">
    <source>
        <dbReference type="PROSITE-ProRule" id="PRU00169"/>
    </source>
</evidence>
<dbReference type="SMART" id="SM00448">
    <property type="entry name" value="REC"/>
    <property type="match status" value="1"/>
</dbReference>
<keyword evidence="8 18" id="KW-0418">Kinase</keyword>
<evidence type="ECO:0000256" key="5">
    <source>
        <dbReference type="ARBA" id="ARBA00022553"/>
    </source>
</evidence>
<keyword evidence="11" id="KW-0805">Transcription regulation</keyword>
<evidence type="ECO:0000259" key="16">
    <source>
        <dbReference type="PROSITE" id="PS50109"/>
    </source>
</evidence>
<evidence type="ECO:0000313" key="18">
    <source>
        <dbReference type="EMBL" id="RJP16625.1"/>
    </source>
</evidence>
<dbReference type="InterPro" id="IPR005467">
    <property type="entry name" value="His_kinase_dom"/>
</dbReference>
<dbReference type="InterPro" id="IPR011006">
    <property type="entry name" value="CheY-like_superfamily"/>
</dbReference>
<dbReference type="PROSITE" id="PS50109">
    <property type="entry name" value="HIS_KIN"/>
    <property type="match status" value="1"/>
</dbReference>
<dbReference type="InterPro" id="IPR036890">
    <property type="entry name" value="HATPase_C_sf"/>
</dbReference>
<dbReference type="SUPFAM" id="SSF47384">
    <property type="entry name" value="Homodimeric domain of signal transducing histidine kinase"/>
    <property type="match status" value="1"/>
</dbReference>
<dbReference type="EC" id="2.7.13.3" evidence="3"/>
<dbReference type="Pfam" id="PF00072">
    <property type="entry name" value="Response_reg"/>
    <property type="match status" value="1"/>
</dbReference>
<dbReference type="GO" id="GO:0000155">
    <property type="term" value="F:phosphorelay sensor kinase activity"/>
    <property type="evidence" value="ECO:0007669"/>
    <property type="project" value="InterPro"/>
</dbReference>
<dbReference type="Proteomes" id="UP000265882">
    <property type="component" value="Unassembled WGS sequence"/>
</dbReference>
<dbReference type="SUPFAM" id="SSF52172">
    <property type="entry name" value="CheY-like"/>
    <property type="match status" value="1"/>
</dbReference>
<keyword evidence="13" id="KW-0472">Membrane</keyword>
<evidence type="ECO:0000256" key="3">
    <source>
        <dbReference type="ARBA" id="ARBA00012438"/>
    </source>
</evidence>
<name>A0A3A4ND75_ABYX5</name>
<dbReference type="EMBL" id="QZKU01000127">
    <property type="protein sequence ID" value="RJP16625.1"/>
    <property type="molecule type" value="Genomic_DNA"/>
</dbReference>
<evidence type="ECO:0000256" key="9">
    <source>
        <dbReference type="ARBA" id="ARBA00022840"/>
    </source>
</evidence>
<evidence type="ECO:0000256" key="6">
    <source>
        <dbReference type="ARBA" id="ARBA00022679"/>
    </source>
</evidence>
<keyword evidence="7" id="KW-0547">Nucleotide-binding</keyword>
<dbReference type="GO" id="GO:0003677">
    <property type="term" value="F:DNA binding"/>
    <property type="evidence" value="ECO:0007669"/>
    <property type="project" value="UniProtKB-KW"/>
</dbReference>
<evidence type="ECO:0000256" key="10">
    <source>
        <dbReference type="ARBA" id="ARBA00023012"/>
    </source>
</evidence>
<dbReference type="GO" id="GO:0005886">
    <property type="term" value="C:plasma membrane"/>
    <property type="evidence" value="ECO:0007669"/>
    <property type="project" value="UniProtKB-SubCell"/>
</dbReference>
<feature type="domain" description="Response regulatory" evidence="17">
    <location>
        <begin position="14"/>
        <end position="130"/>
    </location>
</feature>
<dbReference type="InterPro" id="IPR001789">
    <property type="entry name" value="Sig_transdc_resp-reg_receiver"/>
</dbReference>
<keyword evidence="9" id="KW-0067">ATP-binding</keyword>
<comment type="catalytic activity">
    <reaction evidence="1">
        <text>ATP + protein L-histidine = ADP + protein N-phospho-L-histidine.</text>
        <dbReference type="EC" id="2.7.13.3"/>
    </reaction>
</comment>
<dbReference type="PROSITE" id="PS50110">
    <property type="entry name" value="RESPONSE_REGULATORY"/>
    <property type="match status" value="1"/>
</dbReference>
<comment type="caution">
    <text evidence="18">The sequence shown here is derived from an EMBL/GenBank/DDBJ whole genome shotgun (WGS) entry which is preliminary data.</text>
</comment>
<evidence type="ECO:0000256" key="14">
    <source>
        <dbReference type="ARBA" id="ARBA00023163"/>
    </source>
</evidence>
<comment type="subcellular location">
    <subcellularLocation>
        <location evidence="2">Cell membrane</location>
    </subcellularLocation>
</comment>
<evidence type="ECO:0000256" key="12">
    <source>
        <dbReference type="ARBA" id="ARBA00023125"/>
    </source>
</evidence>
<dbReference type="PRINTS" id="PR00344">
    <property type="entry name" value="BCTRLSENSOR"/>
</dbReference>
<evidence type="ECO:0000256" key="11">
    <source>
        <dbReference type="ARBA" id="ARBA00023015"/>
    </source>
</evidence>
<dbReference type="SMART" id="SM00388">
    <property type="entry name" value="HisKA"/>
    <property type="match status" value="1"/>
</dbReference>
<dbReference type="Pfam" id="PF00512">
    <property type="entry name" value="HisKA"/>
    <property type="match status" value="1"/>
</dbReference>
<feature type="domain" description="Histidine kinase" evidence="16">
    <location>
        <begin position="180"/>
        <end position="397"/>
    </location>
</feature>
<dbReference type="Gene3D" id="3.40.50.2300">
    <property type="match status" value="1"/>
</dbReference>
<evidence type="ECO:0000256" key="1">
    <source>
        <dbReference type="ARBA" id="ARBA00000085"/>
    </source>
</evidence>
<evidence type="ECO:0000256" key="4">
    <source>
        <dbReference type="ARBA" id="ARBA00022475"/>
    </source>
</evidence>
<evidence type="ECO:0000256" key="13">
    <source>
        <dbReference type="ARBA" id="ARBA00023136"/>
    </source>
</evidence>
<evidence type="ECO:0000256" key="2">
    <source>
        <dbReference type="ARBA" id="ARBA00004236"/>
    </source>
</evidence>